<evidence type="ECO:0000313" key="1">
    <source>
        <dbReference type="EMBL" id="CAD8176108.1"/>
    </source>
</evidence>
<organism evidence="1 2">
    <name type="scientific">Paramecium octaurelia</name>
    <dbReference type="NCBI Taxonomy" id="43137"/>
    <lineage>
        <taxon>Eukaryota</taxon>
        <taxon>Sar</taxon>
        <taxon>Alveolata</taxon>
        <taxon>Ciliophora</taxon>
        <taxon>Intramacronucleata</taxon>
        <taxon>Oligohymenophorea</taxon>
        <taxon>Peniculida</taxon>
        <taxon>Parameciidae</taxon>
        <taxon>Paramecium</taxon>
    </lineage>
</organism>
<dbReference type="Proteomes" id="UP000683925">
    <property type="component" value="Unassembled WGS sequence"/>
</dbReference>
<sequence>MIERWDFERFQADHPDSFDKLGQQFIDEIQINIREINDLFCQKQFSKSLCNFTDITCSSIKVSALSLGEAAKNLKTLLDQYMEEVEGIIKSGDNFNYEQQREAAFQFIKIMEIARETINDWLQFRNQTRLPDLFEKEIEQLSDTYRDQPNQNCSIFQDCSICQHCSLCQLI</sequence>
<keyword evidence="2" id="KW-1185">Reference proteome</keyword>
<evidence type="ECO:0000313" key="2">
    <source>
        <dbReference type="Proteomes" id="UP000683925"/>
    </source>
</evidence>
<protein>
    <submittedName>
        <fullName evidence="1">Uncharacterized protein</fullName>
    </submittedName>
</protein>
<dbReference type="OrthoDB" id="304592at2759"/>
<dbReference type="AlphaFoldDB" id="A0A8S1VEE4"/>
<comment type="caution">
    <text evidence="1">The sequence shown here is derived from an EMBL/GenBank/DDBJ whole genome shotgun (WGS) entry which is preliminary data.</text>
</comment>
<proteinExistence type="predicted"/>
<name>A0A8S1VEE4_PAROT</name>
<dbReference type="OMA" id="RETINDW"/>
<dbReference type="EMBL" id="CAJJDP010000065">
    <property type="protein sequence ID" value="CAD8176108.1"/>
    <property type="molecule type" value="Genomic_DNA"/>
</dbReference>
<accession>A0A8S1VEE4</accession>
<reference evidence="1" key="1">
    <citation type="submission" date="2021-01" db="EMBL/GenBank/DDBJ databases">
        <authorList>
            <consortium name="Genoscope - CEA"/>
            <person name="William W."/>
        </authorList>
    </citation>
    <scope>NUCLEOTIDE SEQUENCE</scope>
</reference>
<gene>
    <name evidence="1" type="ORF">POCTA_138.1.T0660222</name>
</gene>